<comment type="caution">
    <text evidence="3">The sequence shown here is derived from an EMBL/GenBank/DDBJ whole genome shotgun (WGS) entry which is preliminary data.</text>
</comment>
<evidence type="ECO:0000256" key="1">
    <source>
        <dbReference type="ARBA" id="ARBA00038396"/>
    </source>
</evidence>
<comment type="similarity">
    <text evidence="1">Belongs to the flavin-dependent halogenase family. Bacterial tryptophan halogenase subfamily.</text>
</comment>
<dbReference type="Gene3D" id="3.50.50.60">
    <property type="entry name" value="FAD/NAD(P)-binding domain"/>
    <property type="match status" value="1"/>
</dbReference>
<name>A0A3N1CZH2_9ACTN</name>
<feature type="domain" description="FAD dependent oxidoreductase" evidence="2">
    <location>
        <begin position="8"/>
        <end position="178"/>
    </location>
</feature>
<dbReference type="InterPro" id="IPR036188">
    <property type="entry name" value="FAD/NAD-bd_sf"/>
</dbReference>
<dbReference type="OrthoDB" id="9790035at2"/>
<dbReference type="InterPro" id="IPR006076">
    <property type="entry name" value="FAD-dep_OxRdtase"/>
</dbReference>
<evidence type="ECO:0000259" key="2">
    <source>
        <dbReference type="Pfam" id="PF01266"/>
    </source>
</evidence>
<reference evidence="3 4" key="1">
    <citation type="submission" date="2018-11" db="EMBL/GenBank/DDBJ databases">
        <title>Sequencing the genomes of 1000 actinobacteria strains.</title>
        <authorList>
            <person name="Klenk H.-P."/>
        </authorList>
    </citation>
    <scope>NUCLEOTIDE SEQUENCE [LARGE SCALE GENOMIC DNA]</scope>
    <source>
        <strain evidence="3 4">DSM 44254</strain>
    </source>
</reference>
<dbReference type="Proteomes" id="UP000272400">
    <property type="component" value="Unassembled WGS sequence"/>
</dbReference>
<dbReference type="InterPro" id="IPR050816">
    <property type="entry name" value="Flavin-dep_Halogenase_NPB"/>
</dbReference>
<sequence>MSATPARLVVIGAGLAGLATALSASRAGHDVVVVERDAMPALRDGDEAFTHWARPSVPQWRLVHNLSARVRELLLAEAPDVLDLLRADGIEEVNPIEALLPPELRRPEDAALTGLVCRRPAFELALRRALEHDGKVRLLVGKVHALGLTPGATPVVNGVLLADGTRLDADLVVDAAGRRTPVPQWLREAGADLRTDSEPCELIYYSRYFRAAPDRRPDYLGMPRGDLGHLHYWTFVGDHRTYGAVFGVPTWDHELRELRHGASWDALAAEIPALAAWTGRFDGTPLHEPQVMANNHNTRHHYVVGDRPLVRGLVAVGDALSTTNPMRAWGIAMALTHAFAVAPALASDDGVELAHHRAVEAQNRLIHEISAVTDRLRRYRWRGLPVPPADAAAAEEESLLSHGVLPFLGEQPEFLRAVLRSMALIDPPDALFHDPAVVERAREARARGVAAASPGPDRARTLELVATALRETA</sequence>
<keyword evidence="4" id="KW-1185">Reference proteome</keyword>
<dbReference type="PRINTS" id="PR00411">
    <property type="entry name" value="PNDRDTASEI"/>
</dbReference>
<dbReference type="Pfam" id="PF01266">
    <property type="entry name" value="DAO"/>
    <property type="match status" value="1"/>
</dbReference>
<dbReference type="EMBL" id="RJKE01000001">
    <property type="protein sequence ID" value="ROO86693.1"/>
    <property type="molecule type" value="Genomic_DNA"/>
</dbReference>
<dbReference type="PANTHER" id="PTHR43747:SF1">
    <property type="entry name" value="SLR1998 PROTEIN"/>
    <property type="match status" value="1"/>
</dbReference>
<evidence type="ECO:0000313" key="4">
    <source>
        <dbReference type="Proteomes" id="UP000272400"/>
    </source>
</evidence>
<dbReference type="PANTHER" id="PTHR43747">
    <property type="entry name" value="FAD-BINDING PROTEIN"/>
    <property type="match status" value="1"/>
</dbReference>
<proteinExistence type="inferred from homology"/>
<organism evidence="3 4">
    <name type="scientific">Actinocorallia herbida</name>
    <dbReference type="NCBI Taxonomy" id="58109"/>
    <lineage>
        <taxon>Bacteria</taxon>
        <taxon>Bacillati</taxon>
        <taxon>Actinomycetota</taxon>
        <taxon>Actinomycetes</taxon>
        <taxon>Streptosporangiales</taxon>
        <taxon>Thermomonosporaceae</taxon>
        <taxon>Actinocorallia</taxon>
    </lineage>
</organism>
<evidence type="ECO:0000313" key="3">
    <source>
        <dbReference type="EMBL" id="ROO86693.1"/>
    </source>
</evidence>
<dbReference type="RefSeq" id="WP_123666072.1">
    <property type="nucleotide sequence ID" value="NZ_RJKE01000001.1"/>
</dbReference>
<dbReference type="SUPFAM" id="SSF51905">
    <property type="entry name" value="FAD/NAD(P)-binding domain"/>
    <property type="match status" value="1"/>
</dbReference>
<protein>
    <submittedName>
        <fullName evidence="3">2-polyprenyl-6-methoxyphenol hydroxylase-like FAD-dependent oxidoreductase</fullName>
    </submittedName>
</protein>
<accession>A0A3N1CZH2</accession>
<gene>
    <name evidence="3" type="ORF">EDD29_4270</name>
</gene>
<dbReference type="AlphaFoldDB" id="A0A3N1CZH2"/>